<reference evidence="4 5" key="1">
    <citation type="submission" date="2017-08" db="EMBL/GenBank/DDBJ databases">
        <title>Infants hospitalized years apart are colonized by the same room-sourced microbial strains.</title>
        <authorList>
            <person name="Brooks B."/>
            <person name="Olm M.R."/>
            <person name="Firek B.A."/>
            <person name="Baker R."/>
            <person name="Thomas B.C."/>
            <person name="Morowitz M.J."/>
            <person name="Banfield J.F."/>
        </authorList>
    </citation>
    <scope>NUCLEOTIDE SEQUENCE [LARGE SCALE GENOMIC DNA]</scope>
    <source>
        <strain evidence="4">S2_005_001_R2_27</strain>
    </source>
</reference>
<evidence type="ECO:0000259" key="2">
    <source>
        <dbReference type="Pfam" id="PF06791"/>
    </source>
</evidence>
<sequence>MADRNVGIRLQVIDGGKVKAELQGVGDAGAAALGALEGKSRQAAAAVNQLRTHEVTNLTAQLTDLGVQVLSGQSFATAMIQQGPQIAAVLGDRGVKGAVMGVGSALLSLVTPTTAILAGIVALGYGASFAFDAIVGETDDASEALERHDEIVRRITARYGDLEKGRNDAADAAQREMDILEANENERSRQKAYLADIAALISDLRDKSVSIGSAGDIAANPLFATYSGAFSQLAQSAKDGTPDIAAFRSEVARLSNEASDPAVREFGVAIYDAAAAAAKSGADFGLAGAAAERVGDQFALSTEQVKLFSAAMKEWDADQRLIAGLDRRADTASDPRQRYIDEALSRLKSTDEARRNEAAAAAGRAYDADQRQRASEKASREALNDARRQQNALEREAARLYDETRTSAEAYGVTLDRLNELASKGLITQETYQRALAQAADTMAAAKRVALDDATDAASGYKRAILDYIETAQDMASATEDIITDALGGAEDAFVSFVTTGKADFSSLVDSILADFARLALRQAMAPLLSGSSDLLGGLIGSLFGAPSGVSVAAHHAGGIGEGEASFRRTVDPALFENAPRYHTGRDPLGLLAGERAAIIKDDEGVFTRQQMRALGAGMSRPSTAPTVNLNIVNEAGVAVEQGPVTQRPDGQLDIDLILRVVKGEIAKDIANRGVVGTAIQNRYGLRAGKGQ</sequence>
<dbReference type="InterPro" id="IPR009628">
    <property type="entry name" value="Phage_tape_measure_N"/>
</dbReference>
<name>A0A2W5R203_ANCNO</name>
<feature type="region of interest" description="Disordered" evidence="1">
    <location>
        <begin position="350"/>
        <end position="388"/>
    </location>
</feature>
<protein>
    <recommendedName>
        <fullName evidence="6">Bacteriophage tail tape measure C-terminal domain-containing protein</fullName>
    </recommendedName>
</protein>
<feature type="domain" description="Bacteriophage tail tape measure C-terminal" evidence="3">
    <location>
        <begin position="456"/>
        <end position="529"/>
    </location>
</feature>
<dbReference type="Proteomes" id="UP000248887">
    <property type="component" value="Unassembled WGS sequence"/>
</dbReference>
<dbReference type="Pfam" id="PF09718">
    <property type="entry name" value="Tape_meas_lam_C"/>
    <property type="match status" value="1"/>
</dbReference>
<evidence type="ECO:0000259" key="3">
    <source>
        <dbReference type="Pfam" id="PF09718"/>
    </source>
</evidence>
<evidence type="ECO:0000313" key="5">
    <source>
        <dbReference type="Proteomes" id="UP000248887"/>
    </source>
</evidence>
<evidence type="ECO:0000313" key="4">
    <source>
        <dbReference type="EMBL" id="PZQ82659.1"/>
    </source>
</evidence>
<dbReference type="Pfam" id="PF06791">
    <property type="entry name" value="TMP_2"/>
    <property type="match status" value="1"/>
</dbReference>
<feature type="compositionally biased region" description="Basic and acidic residues" evidence="1">
    <location>
        <begin position="366"/>
        <end position="388"/>
    </location>
</feature>
<dbReference type="EMBL" id="QFQD01000030">
    <property type="protein sequence ID" value="PZQ82659.1"/>
    <property type="molecule type" value="Genomic_DNA"/>
</dbReference>
<feature type="domain" description="Bacteriophage tail tape measure N-terminal" evidence="2">
    <location>
        <begin position="42"/>
        <end position="145"/>
    </location>
</feature>
<proteinExistence type="predicted"/>
<dbReference type="InterPro" id="IPR006431">
    <property type="entry name" value="Phage_tape_meas_C"/>
</dbReference>
<comment type="caution">
    <text evidence="4">The sequence shown here is derived from an EMBL/GenBank/DDBJ whole genome shotgun (WGS) entry which is preliminary data.</text>
</comment>
<dbReference type="AlphaFoldDB" id="A0A2W5R203"/>
<evidence type="ECO:0008006" key="6">
    <source>
        <dbReference type="Google" id="ProtNLM"/>
    </source>
</evidence>
<organism evidence="4 5">
    <name type="scientific">Ancylobacter novellus</name>
    <name type="common">Thiobacillus novellus</name>
    <dbReference type="NCBI Taxonomy" id="921"/>
    <lineage>
        <taxon>Bacteria</taxon>
        <taxon>Pseudomonadati</taxon>
        <taxon>Pseudomonadota</taxon>
        <taxon>Alphaproteobacteria</taxon>
        <taxon>Hyphomicrobiales</taxon>
        <taxon>Xanthobacteraceae</taxon>
        <taxon>Ancylobacter</taxon>
    </lineage>
</organism>
<gene>
    <name evidence="4" type="ORF">DI549_10785</name>
</gene>
<evidence type="ECO:0000256" key="1">
    <source>
        <dbReference type="SAM" id="MobiDB-lite"/>
    </source>
</evidence>
<accession>A0A2W5R203</accession>